<reference evidence="2 3" key="1">
    <citation type="submission" date="2018-08" db="EMBL/GenBank/DDBJ databases">
        <title>Genomic investigation of the strawberry pathogen Phytophthora fragariae indicates pathogenicity is determined by transcriptional variation in three key races.</title>
        <authorList>
            <person name="Adams T.M."/>
            <person name="Armitage A.D."/>
            <person name="Sobczyk M.K."/>
            <person name="Bates H.J."/>
            <person name="Dunwell J.M."/>
            <person name="Nellist C.F."/>
            <person name="Harrison R.J."/>
        </authorList>
    </citation>
    <scope>NUCLEOTIDE SEQUENCE [LARGE SCALE GENOMIC DNA]</scope>
    <source>
        <strain evidence="2 3">SCRP333</strain>
    </source>
</reference>
<dbReference type="PANTHER" id="PTHR37984:SF5">
    <property type="entry name" value="PROTEIN NYNRIN-LIKE"/>
    <property type="match status" value="1"/>
</dbReference>
<sequence>MVGLVERFNRTWKDLVATYMHEDRQNDWDVWIDFAVYAYNSGRHSTVALSPNELMLGRRLRPPNELLRRTSLAEAGELTVYHQKLLAAMKSSHKCAQQAREREQQRQARYYNRRVRARRTFQIGDRVWMFRPPRGPKATKFVHSWAGPMRIVDVAGYDNFLIEREDTEEKREQFIAHVSFLVTYHQPTTLLKQAAADLEAQLDYESQVEREADLEAAGATTRAATAVVRAVTPNRAGKRPRRAVDRKDVWERPSEKLVELRRRRRRNKAGHYVLEYQLQPLRPTPGAPDGDKRWLSISEYDALLEDDRVVEDSESKEGV</sequence>
<dbReference type="EMBL" id="QXFT01001372">
    <property type="protein sequence ID" value="KAE9320431.1"/>
    <property type="molecule type" value="Genomic_DNA"/>
</dbReference>
<dbReference type="InterPro" id="IPR012337">
    <property type="entry name" value="RNaseH-like_sf"/>
</dbReference>
<accession>A0A6A4ECU4</accession>
<dbReference type="Proteomes" id="UP000434957">
    <property type="component" value="Unassembled WGS sequence"/>
</dbReference>
<dbReference type="Gene3D" id="3.30.420.10">
    <property type="entry name" value="Ribonuclease H-like superfamily/Ribonuclease H"/>
    <property type="match status" value="1"/>
</dbReference>
<evidence type="ECO:0000259" key="1">
    <source>
        <dbReference type="PROSITE" id="PS50994"/>
    </source>
</evidence>
<dbReference type="AlphaFoldDB" id="A0A6A4ECU4"/>
<dbReference type="PROSITE" id="PS50994">
    <property type="entry name" value="INTEGRASE"/>
    <property type="match status" value="1"/>
</dbReference>
<proteinExistence type="predicted"/>
<dbReference type="SUPFAM" id="SSF53098">
    <property type="entry name" value="Ribonuclease H-like"/>
    <property type="match status" value="1"/>
</dbReference>
<dbReference type="InterPro" id="IPR036397">
    <property type="entry name" value="RNaseH_sf"/>
</dbReference>
<evidence type="ECO:0000313" key="2">
    <source>
        <dbReference type="EMBL" id="KAE9320431.1"/>
    </source>
</evidence>
<comment type="caution">
    <text evidence="2">The sequence shown here is derived from an EMBL/GenBank/DDBJ whole genome shotgun (WGS) entry which is preliminary data.</text>
</comment>
<protein>
    <recommendedName>
        <fullName evidence="1">Integrase catalytic domain-containing protein</fullName>
    </recommendedName>
</protein>
<dbReference type="InterPro" id="IPR001584">
    <property type="entry name" value="Integrase_cat-core"/>
</dbReference>
<dbReference type="GO" id="GO:0015074">
    <property type="term" value="P:DNA integration"/>
    <property type="evidence" value="ECO:0007669"/>
    <property type="project" value="InterPro"/>
</dbReference>
<feature type="domain" description="Integrase catalytic" evidence="1">
    <location>
        <begin position="1"/>
        <end position="59"/>
    </location>
</feature>
<organism evidence="2 3">
    <name type="scientific">Phytophthora rubi</name>
    <dbReference type="NCBI Taxonomy" id="129364"/>
    <lineage>
        <taxon>Eukaryota</taxon>
        <taxon>Sar</taxon>
        <taxon>Stramenopiles</taxon>
        <taxon>Oomycota</taxon>
        <taxon>Peronosporomycetes</taxon>
        <taxon>Peronosporales</taxon>
        <taxon>Peronosporaceae</taxon>
        <taxon>Phytophthora</taxon>
    </lineage>
</organism>
<dbReference type="PANTHER" id="PTHR37984">
    <property type="entry name" value="PROTEIN CBG26694"/>
    <property type="match status" value="1"/>
</dbReference>
<dbReference type="InterPro" id="IPR050951">
    <property type="entry name" value="Retrovirus_Pol_polyprotein"/>
</dbReference>
<dbReference type="GO" id="GO:0003676">
    <property type="term" value="F:nucleic acid binding"/>
    <property type="evidence" value="ECO:0007669"/>
    <property type="project" value="InterPro"/>
</dbReference>
<name>A0A6A4ECU4_9STRA</name>
<evidence type="ECO:0000313" key="3">
    <source>
        <dbReference type="Proteomes" id="UP000434957"/>
    </source>
</evidence>
<gene>
    <name evidence="2" type="ORF">PR003_g17713</name>
</gene>
<keyword evidence="3" id="KW-1185">Reference proteome</keyword>